<evidence type="ECO:0000256" key="2">
    <source>
        <dbReference type="ARBA" id="ARBA00001946"/>
    </source>
</evidence>
<dbReference type="GO" id="GO:0004535">
    <property type="term" value="F:poly(A)-specific ribonuclease activity"/>
    <property type="evidence" value="ECO:0007669"/>
    <property type="project" value="UniProtKB-EC"/>
</dbReference>
<dbReference type="GO" id="GO:0005634">
    <property type="term" value="C:nucleus"/>
    <property type="evidence" value="ECO:0007669"/>
    <property type="project" value="UniProtKB-SubCell"/>
</dbReference>
<evidence type="ECO:0000256" key="17">
    <source>
        <dbReference type="ARBA" id="ARBA00023163"/>
    </source>
</evidence>
<keyword evidence="8" id="KW-0433">Leucine-rich repeat</keyword>
<feature type="compositionally biased region" description="Basic and acidic residues" evidence="22">
    <location>
        <begin position="470"/>
        <end position="482"/>
    </location>
</feature>
<feature type="compositionally biased region" description="Low complexity" evidence="22">
    <location>
        <begin position="544"/>
        <end position="575"/>
    </location>
</feature>
<keyword evidence="9" id="KW-0540">Nuclease</keyword>
<evidence type="ECO:0000256" key="15">
    <source>
        <dbReference type="ARBA" id="ARBA00022884"/>
    </source>
</evidence>
<keyword evidence="17" id="KW-0804">Transcription</keyword>
<dbReference type="InterPro" id="IPR036691">
    <property type="entry name" value="Endo/exonu/phosph_ase_sf"/>
</dbReference>
<evidence type="ECO:0000256" key="10">
    <source>
        <dbReference type="ARBA" id="ARBA00022723"/>
    </source>
</evidence>
<evidence type="ECO:0000256" key="14">
    <source>
        <dbReference type="ARBA" id="ARBA00022842"/>
    </source>
</evidence>
<dbReference type="Pfam" id="PF03372">
    <property type="entry name" value="Exo_endo_phos"/>
    <property type="match status" value="1"/>
</dbReference>
<evidence type="ECO:0000313" key="24">
    <source>
        <dbReference type="EMBL" id="MDE46450.1"/>
    </source>
</evidence>
<evidence type="ECO:0000256" key="1">
    <source>
        <dbReference type="ARBA" id="ARBA00001663"/>
    </source>
</evidence>
<evidence type="ECO:0000256" key="12">
    <source>
        <dbReference type="ARBA" id="ARBA00022801"/>
    </source>
</evidence>
<evidence type="ECO:0000256" key="22">
    <source>
        <dbReference type="SAM" id="MobiDB-lite"/>
    </source>
</evidence>
<keyword evidence="10" id="KW-0479">Metal-binding</keyword>
<dbReference type="SMART" id="SM00369">
    <property type="entry name" value="LRR_TYP"/>
    <property type="match status" value="3"/>
</dbReference>
<comment type="cofactor">
    <cofactor evidence="2">
        <name>Mg(2+)</name>
        <dbReference type="ChEBI" id="CHEBI:18420"/>
    </cofactor>
</comment>
<organism evidence="24">
    <name type="scientific">Aceria tosichella</name>
    <name type="common">wheat curl mite</name>
    <dbReference type="NCBI Taxonomy" id="561515"/>
    <lineage>
        <taxon>Eukaryota</taxon>
        <taxon>Metazoa</taxon>
        <taxon>Ecdysozoa</taxon>
        <taxon>Arthropoda</taxon>
        <taxon>Chelicerata</taxon>
        <taxon>Arachnida</taxon>
        <taxon>Acari</taxon>
        <taxon>Acariformes</taxon>
        <taxon>Trombidiformes</taxon>
        <taxon>Prostigmata</taxon>
        <taxon>Eupodina</taxon>
        <taxon>Eriophyoidea</taxon>
        <taxon>Eriophyidae</taxon>
        <taxon>Eriophyinae</taxon>
        <taxon>Aceriini</taxon>
        <taxon>Aceria</taxon>
    </lineage>
</organism>
<keyword evidence="11" id="KW-0677">Repeat</keyword>
<comment type="similarity">
    <text evidence="5">Belongs to the CCR4/nocturin family.</text>
</comment>
<keyword evidence="7" id="KW-0963">Cytoplasm</keyword>
<evidence type="ECO:0000259" key="23">
    <source>
        <dbReference type="Pfam" id="PF03372"/>
    </source>
</evidence>
<evidence type="ECO:0000256" key="21">
    <source>
        <dbReference type="ARBA" id="ARBA00033317"/>
    </source>
</evidence>
<feature type="region of interest" description="Disordered" evidence="22">
    <location>
        <begin position="543"/>
        <end position="623"/>
    </location>
</feature>
<feature type="region of interest" description="Disordered" evidence="22">
    <location>
        <begin position="463"/>
        <end position="482"/>
    </location>
</feature>
<dbReference type="InterPro" id="IPR005135">
    <property type="entry name" value="Endo/exonuclease/phosphatase"/>
</dbReference>
<evidence type="ECO:0000256" key="19">
    <source>
        <dbReference type="ARBA" id="ARBA00030493"/>
    </source>
</evidence>
<evidence type="ECO:0000256" key="6">
    <source>
        <dbReference type="ARBA" id="ARBA00012161"/>
    </source>
</evidence>
<feature type="compositionally biased region" description="Low complexity" evidence="22">
    <location>
        <begin position="607"/>
        <end position="621"/>
    </location>
</feature>
<accession>A0A6G1S944</accession>
<evidence type="ECO:0000256" key="3">
    <source>
        <dbReference type="ARBA" id="ARBA00004123"/>
    </source>
</evidence>
<dbReference type="Gene3D" id="3.60.10.10">
    <property type="entry name" value="Endonuclease/exonuclease/phosphatase"/>
    <property type="match status" value="1"/>
</dbReference>
<dbReference type="AlphaFoldDB" id="A0A6G1S944"/>
<dbReference type="GO" id="GO:0003723">
    <property type="term" value="F:RNA binding"/>
    <property type="evidence" value="ECO:0007669"/>
    <property type="project" value="UniProtKB-KW"/>
</dbReference>
<feature type="domain" description="Endonuclease/exonuclease/phosphatase" evidence="23">
    <location>
        <begin position="185"/>
        <end position="692"/>
    </location>
</feature>
<evidence type="ECO:0000256" key="5">
    <source>
        <dbReference type="ARBA" id="ARBA00010774"/>
    </source>
</evidence>
<protein>
    <recommendedName>
        <fullName evidence="6">poly(A)-specific ribonuclease</fullName>
        <ecNumber evidence="6">3.1.13.4</ecNumber>
    </recommendedName>
    <alternativeName>
        <fullName evidence="19">Carbon catabolite repressor protein 4</fullName>
    </alternativeName>
    <alternativeName>
        <fullName evidence="20">Cytoplasmic deadenylase</fullName>
    </alternativeName>
    <alternativeName>
        <fullName evidence="21">Glucose-repressible alcohol dehydrogenase transcriptional effector</fullName>
    </alternativeName>
</protein>
<comment type="catalytic activity">
    <reaction evidence="1">
        <text>Exonucleolytic cleavage of poly(A) to 5'-AMP.</text>
        <dbReference type="EC" id="3.1.13.4"/>
    </reaction>
</comment>
<evidence type="ECO:0000256" key="20">
    <source>
        <dbReference type="ARBA" id="ARBA00031469"/>
    </source>
</evidence>
<dbReference type="Gene3D" id="3.80.10.10">
    <property type="entry name" value="Ribonuclease Inhibitor"/>
    <property type="match status" value="1"/>
</dbReference>
<dbReference type="InterPro" id="IPR003591">
    <property type="entry name" value="Leu-rich_rpt_typical-subtyp"/>
</dbReference>
<keyword evidence="14" id="KW-0460">Magnesium</keyword>
<dbReference type="PANTHER" id="PTHR12121">
    <property type="entry name" value="CARBON CATABOLITE REPRESSOR PROTEIN 4"/>
    <property type="match status" value="1"/>
</dbReference>
<dbReference type="InterPro" id="IPR001611">
    <property type="entry name" value="Leu-rich_rpt"/>
</dbReference>
<evidence type="ECO:0000256" key="9">
    <source>
        <dbReference type="ARBA" id="ARBA00022722"/>
    </source>
</evidence>
<keyword evidence="15" id="KW-0694">RNA-binding</keyword>
<dbReference type="InterPro" id="IPR025875">
    <property type="entry name" value="Leu-rich_rpt_4"/>
</dbReference>
<keyword evidence="18" id="KW-0539">Nucleus</keyword>
<name>A0A6G1S944_9ACAR</name>
<dbReference type="PANTHER" id="PTHR12121:SF100">
    <property type="entry name" value="POLY(A)-SPECIFIC RIBONUCLEASE"/>
    <property type="match status" value="1"/>
</dbReference>
<evidence type="ECO:0000256" key="8">
    <source>
        <dbReference type="ARBA" id="ARBA00022614"/>
    </source>
</evidence>
<reference evidence="24" key="1">
    <citation type="submission" date="2018-10" db="EMBL/GenBank/DDBJ databases">
        <title>Transcriptome assembly of Aceria tosichella (Wheat curl mite) Type 2.</title>
        <authorList>
            <person name="Scully E.D."/>
            <person name="Geib S.M."/>
            <person name="Palmer N.A."/>
            <person name="Gupta A.K."/>
            <person name="Sarath G."/>
            <person name="Tatineni S."/>
        </authorList>
    </citation>
    <scope>NUCLEOTIDE SEQUENCE</scope>
    <source>
        <strain evidence="24">LincolnNE</strain>
    </source>
</reference>
<dbReference type="CDD" id="cd09097">
    <property type="entry name" value="Deadenylase_CCR4"/>
    <property type="match status" value="1"/>
</dbReference>
<dbReference type="GO" id="GO:0046872">
    <property type="term" value="F:metal ion binding"/>
    <property type="evidence" value="ECO:0007669"/>
    <property type="project" value="UniProtKB-KW"/>
</dbReference>
<keyword evidence="16" id="KW-0805">Transcription regulation</keyword>
<dbReference type="Pfam" id="PF12799">
    <property type="entry name" value="LRR_4"/>
    <property type="match status" value="1"/>
</dbReference>
<sequence>MYQHQRAHTIMSPEDAASGRKPDPWFGLEITGSVRNLSPSLWNMTHLTTLYLNDNCLTRLPPDIGRLTQLRRLDLSSNKLRALPREIGELILLEELLLNDNQLRTLPYEMGKLFHLKRLGLKGNAISPELLQMHQEPKGTQKLITYLLEHLAVQCPAPRPPQRPWILMDQPIDRTKPSCMFTTMCYNVLCDKYATRQLYGYCPQWALNWDYRKHSILEELKAYSADLIALQEVETEQYHDYFLRELQQEGYEGVFSPKSRAKTMSEFERKHVDGCAIFYKTSKFSLVSEHLIEFNQLAMANAESSDDMLNRVMTKDNIALVALLQIKEGAFDLFQPGGGGSGASGDGGPGAIGGLSTASASVSGGGGGGGTTNNSTINISTQPLHQQRLLVCNAHIYWDPEFCDVKLIQTIMLTHELQAIAKQAAKDLLASSGENVNSMKQYYLKNNGTTDSSQNHVVGSRLTNNLNDQDEMKSGNGDDSRLDQLDPDIIPLILCGDFNSLPESSVVEFLSNGGISADHQDFKELAYKDCLRKICNSRSSALANSQHSQQNQINQYSGQSSKSSSISTTISTSSSADDPHKISPNDSTTNTSNGTGNQRPSIKNGANHNNLNSTTTNSEPNAYTHPFQIATAYTGEGAMPYTNYTFDFKGVIDYIFYSKNLMSVLGVSGLDKKWLEDNKIPGMPHPYFPSDHFPLYVELEILPSPRQTPLNRYKKLQHHPQQHLQFPHPQHPQHNRKNDFFQTPMRKPFFGT</sequence>
<dbReference type="PROSITE" id="PS51450">
    <property type="entry name" value="LRR"/>
    <property type="match status" value="2"/>
</dbReference>
<proteinExistence type="inferred from homology"/>
<keyword evidence="13" id="KW-0269">Exonuclease</keyword>
<feature type="region of interest" description="Disordered" evidence="22">
    <location>
        <begin position="723"/>
        <end position="743"/>
    </location>
</feature>
<dbReference type="SUPFAM" id="SSF56219">
    <property type="entry name" value="DNase I-like"/>
    <property type="match status" value="1"/>
</dbReference>
<evidence type="ECO:0000256" key="13">
    <source>
        <dbReference type="ARBA" id="ARBA00022839"/>
    </source>
</evidence>
<comment type="subcellular location">
    <subcellularLocation>
        <location evidence="4">Cytoplasm</location>
    </subcellularLocation>
    <subcellularLocation>
        <location evidence="3">Nucleus</location>
    </subcellularLocation>
</comment>
<evidence type="ECO:0000256" key="11">
    <source>
        <dbReference type="ARBA" id="ARBA00022737"/>
    </source>
</evidence>
<dbReference type="InterPro" id="IPR050410">
    <property type="entry name" value="CCR4/nocturin_mRNA_transcr"/>
</dbReference>
<evidence type="ECO:0000256" key="4">
    <source>
        <dbReference type="ARBA" id="ARBA00004496"/>
    </source>
</evidence>
<dbReference type="EMBL" id="GGYP01001679">
    <property type="protein sequence ID" value="MDE46450.1"/>
    <property type="molecule type" value="Transcribed_RNA"/>
</dbReference>
<dbReference type="GO" id="GO:0005737">
    <property type="term" value="C:cytoplasm"/>
    <property type="evidence" value="ECO:0007669"/>
    <property type="project" value="UniProtKB-SubCell"/>
</dbReference>
<dbReference type="EC" id="3.1.13.4" evidence="6"/>
<dbReference type="SUPFAM" id="SSF52058">
    <property type="entry name" value="L domain-like"/>
    <property type="match status" value="1"/>
</dbReference>
<keyword evidence="12" id="KW-0378">Hydrolase</keyword>
<dbReference type="InterPro" id="IPR032675">
    <property type="entry name" value="LRR_dom_sf"/>
</dbReference>
<gene>
    <name evidence="24" type="primary">CNOT6_1</name>
    <name evidence="24" type="ORF">g.1445</name>
</gene>
<feature type="compositionally biased region" description="Low complexity" evidence="22">
    <location>
        <begin position="585"/>
        <end position="597"/>
    </location>
</feature>
<evidence type="ECO:0000256" key="7">
    <source>
        <dbReference type="ARBA" id="ARBA00022490"/>
    </source>
</evidence>
<feature type="region of interest" description="Disordered" evidence="22">
    <location>
        <begin position="1"/>
        <end position="20"/>
    </location>
</feature>
<evidence type="ECO:0000256" key="18">
    <source>
        <dbReference type="ARBA" id="ARBA00023242"/>
    </source>
</evidence>
<evidence type="ECO:0000256" key="16">
    <source>
        <dbReference type="ARBA" id="ARBA00023015"/>
    </source>
</evidence>